<feature type="region of interest" description="Disordered" evidence="1">
    <location>
        <begin position="41"/>
        <end position="77"/>
    </location>
</feature>
<dbReference type="EMBL" id="JBHSOF010000054">
    <property type="protein sequence ID" value="MFC5667328.1"/>
    <property type="molecule type" value="Genomic_DNA"/>
</dbReference>
<comment type="caution">
    <text evidence="3">The sequence shown here is derived from an EMBL/GenBank/DDBJ whole genome shotgun (WGS) entry which is preliminary data.</text>
</comment>
<evidence type="ECO:0000313" key="4">
    <source>
        <dbReference type="Proteomes" id="UP001595975"/>
    </source>
</evidence>
<evidence type="ECO:0000256" key="2">
    <source>
        <dbReference type="SAM" id="Phobius"/>
    </source>
</evidence>
<name>A0ABW0XC87_9ACTN</name>
<accession>A0ABW0XC87</accession>
<dbReference type="Proteomes" id="UP001595975">
    <property type="component" value="Unassembled WGS sequence"/>
</dbReference>
<dbReference type="RefSeq" id="WP_380229002.1">
    <property type="nucleotide sequence ID" value="NZ_JBHSOF010000054.1"/>
</dbReference>
<proteinExistence type="predicted"/>
<keyword evidence="2" id="KW-0472">Membrane</keyword>
<reference evidence="4" key="1">
    <citation type="journal article" date="2019" name="Int. J. Syst. Evol. Microbiol.">
        <title>The Global Catalogue of Microorganisms (GCM) 10K type strain sequencing project: providing services to taxonomists for standard genome sequencing and annotation.</title>
        <authorList>
            <consortium name="The Broad Institute Genomics Platform"/>
            <consortium name="The Broad Institute Genome Sequencing Center for Infectious Disease"/>
            <person name="Wu L."/>
            <person name="Ma J."/>
        </authorList>
    </citation>
    <scope>NUCLEOTIDE SEQUENCE [LARGE SCALE GENOMIC DNA]</scope>
    <source>
        <strain evidence="4">CGMCC 4.1437</strain>
    </source>
</reference>
<keyword evidence="2" id="KW-0812">Transmembrane</keyword>
<keyword evidence="2" id="KW-1133">Transmembrane helix</keyword>
<protein>
    <submittedName>
        <fullName evidence="3">Uncharacterized protein</fullName>
    </submittedName>
</protein>
<gene>
    <name evidence="3" type="ORF">ACFP3U_30710</name>
</gene>
<evidence type="ECO:0000313" key="3">
    <source>
        <dbReference type="EMBL" id="MFC5667328.1"/>
    </source>
</evidence>
<evidence type="ECO:0000256" key="1">
    <source>
        <dbReference type="SAM" id="MobiDB-lite"/>
    </source>
</evidence>
<organism evidence="3 4">
    <name type="scientific">Kitasatospora misakiensis</name>
    <dbReference type="NCBI Taxonomy" id="67330"/>
    <lineage>
        <taxon>Bacteria</taxon>
        <taxon>Bacillati</taxon>
        <taxon>Actinomycetota</taxon>
        <taxon>Actinomycetes</taxon>
        <taxon>Kitasatosporales</taxon>
        <taxon>Streptomycetaceae</taxon>
        <taxon>Kitasatospora</taxon>
    </lineage>
</organism>
<sequence length="89" mass="10199">MRTALRRAHRRLLLRRWARRAGRYLADGLIWLGLAMGAMTSPSALPGPRKPEDVLPPVGVPEWHPERTGAQAEPLSRREEELWAQLLER</sequence>
<keyword evidence="4" id="KW-1185">Reference proteome</keyword>
<feature type="transmembrane region" description="Helical" evidence="2">
    <location>
        <begin position="21"/>
        <end position="39"/>
    </location>
</feature>